<evidence type="ECO:0000256" key="5">
    <source>
        <dbReference type="PROSITE-ProRule" id="PRU00042"/>
    </source>
</evidence>
<evidence type="ECO:0000256" key="1">
    <source>
        <dbReference type="ARBA" id="ARBA00022723"/>
    </source>
</evidence>
<dbReference type="PANTHER" id="PTHR19818:SF139">
    <property type="entry name" value="PAIR-RULE PROTEIN ODD-PAIRED"/>
    <property type="match status" value="1"/>
</dbReference>
<dbReference type="EMBL" id="KV722449">
    <property type="protein sequence ID" value="OCH88557.1"/>
    <property type="molecule type" value="Genomic_DNA"/>
</dbReference>
<dbReference type="SUPFAM" id="SSF57667">
    <property type="entry name" value="beta-beta-alpha zinc fingers"/>
    <property type="match status" value="3"/>
</dbReference>
<gene>
    <name evidence="7" type="ORF">OBBRIDRAFT_80462</name>
</gene>
<dbReference type="PROSITE" id="PS00028">
    <property type="entry name" value="ZINC_FINGER_C2H2_1"/>
    <property type="match status" value="3"/>
</dbReference>
<evidence type="ECO:0000256" key="3">
    <source>
        <dbReference type="ARBA" id="ARBA00022771"/>
    </source>
</evidence>
<keyword evidence="3 5" id="KW-0863">Zinc-finger</keyword>
<feature type="domain" description="C2H2-type" evidence="6">
    <location>
        <begin position="213"/>
        <end position="242"/>
    </location>
</feature>
<keyword evidence="1" id="KW-0479">Metal-binding</keyword>
<dbReference type="InterPro" id="IPR036236">
    <property type="entry name" value="Znf_C2H2_sf"/>
</dbReference>
<dbReference type="GO" id="GO:0000978">
    <property type="term" value="F:RNA polymerase II cis-regulatory region sequence-specific DNA binding"/>
    <property type="evidence" value="ECO:0007669"/>
    <property type="project" value="TreeGrafter"/>
</dbReference>
<dbReference type="InterPro" id="IPR013087">
    <property type="entry name" value="Znf_C2H2_type"/>
</dbReference>
<dbReference type="GO" id="GO:0008270">
    <property type="term" value="F:zinc ion binding"/>
    <property type="evidence" value="ECO:0007669"/>
    <property type="project" value="UniProtKB-KW"/>
</dbReference>
<feature type="domain" description="C2H2-type" evidence="6">
    <location>
        <begin position="104"/>
        <end position="133"/>
    </location>
</feature>
<dbReference type="Gene3D" id="3.30.160.60">
    <property type="entry name" value="Classic Zinc Finger"/>
    <property type="match status" value="2"/>
</dbReference>
<feature type="domain" description="C2H2-type" evidence="6">
    <location>
        <begin position="78"/>
        <end position="101"/>
    </location>
</feature>
<organism evidence="7 8">
    <name type="scientific">Obba rivulosa</name>
    <dbReference type="NCBI Taxonomy" id="1052685"/>
    <lineage>
        <taxon>Eukaryota</taxon>
        <taxon>Fungi</taxon>
        <taxon>Dikarya</taxon>
        <taxon>Basidiomycota</taxon>
        <taxon>Agaricomycotina</taxon>
        <taxon>Agaricomycetes</taxon>
        <taxon>Polyporales</taxon>
        <taxon>Gelatoporiaceae</taxon>
        <taxon>Obba</taxon>
    </lineage>
</organism>
<dbReference type="GO" id="GO:0045944">
    <property type="term" value="P:positive regulation of transcription by RNA polymerase II"/>
    <property type="evidence" value="ECO:0007669"/>
    <property type="project" value="UniProtKB-ARBA"/>
</dbReference>
<dbReference type="PROSITE" id="PS50157">
    <property type="entry name" value="ZINC_FINGER_C2H2_2"/>
    <property type="match status" value="3"/>
</dbReference>
<reference evidence="7 8" key="1">
    <citation type="submission" date="2016-07" db="EMBL/GenBank/DDBJ databases">
        <title>Draft genome of the white-rot fungus Obba rivulosa 3A-2.</title>
        <authorList>
            <consortium name="DOE Joint Genome Institute"/>
            <person name="Miettinen O."/>
            <person name="Riley R."/>
            <person name="Acob R."/>
            <person name="Barry K."/>
            <person name="Cullen D."/>
            <person name="De Vries R."/>
            <person name="Hainaut M."/>
            <person name="Hatakka A."/>
            <person name="Henrissat B."/>
            <person name="Hilden K."/>
            <person name="Kuo R."/>
            <person name="Labutti K."/>
            <person name="Lipzen A."/>
            <person name="Makela M.R."/>
            <person name="Sandor L."/>
            <person name="Spatafora J.W."/>
            <person name="Grigoriev I.V."/>
            <person name="Hibbett D.S."/>
        </authorList>
    </citation>
    <scope>NUCLEOTIDE SEQUENCE [LARGE SCALE GENOMIC DNA]</scope>
    <source>
        <strain evidence="7 8">3A-2</strain>
    </source>
</reference>
<name>A0A8E2DIS4_9APHY</name>
<evidence type="ECO:0000313" key="7">
    <source>
        <dbReference type="EMBL" id="OCH88557.1"/>
    </source>
</evidence>
<accession>A0A8E2DIS4</accession>
<keyword evidence="4" id="KW-0862">Zinc</keyword>
<proteinExistence type="predicted"/>
<evidence type="ECO:0000259" key="6">
    <source>
        <dbReference type="PROSITE" id="PS50157"/>
    </source>
</evidence>
<sequence length="295" mass="34122">MAYCDRCDRSFRTYRGLEQHEENSSAHNICNDCAIDFPTWAGLVQHWVQSRRHHYCQRCDEHFDSWGELTDHYEEEHYYCDLCNRIFDFQERLHQHRRQSHPDLYCVSCKRMFRSESNRHHHLRSSIHQARDHVCPGRGCKKGFVSRAALVLHWESGTCPSGVTREGLNKAAAKVDRGGVLVNHARLLKSSESSDADISATWATPLSWNGRAYECYICHRTFALLRALNDHLASPAHAAKIYKCPRQWDGCGQEFKMLSAFCQHMESDQCGVRRFKDGMNNVIDSLSSGLNRLTM</sequence>
<dbReference type="GO" id="GO:0005634">
    <property type="term" value="C:nucleus"/>
    <property type="evidence" value="ECO:0007669"/>
    <property type="project" value="UniProtKB-ARBA"/>
</dbReference>
<dbReference type="SMART" id="SM00355">
    <property type="entry name" value="ZnF_C2H2"/>
    <property type="match status" value="7"/>
</dbReference>
<dbReference type="OrthoDB" id="6077919at2759"/>
<evidence type="ECO:0000313" key="8">
    <source>
        <dbReference type="Proteomes" id="UP000250043"/>
    </source>
</evidence>
<dbReference type="PANTHER" id="PTHR19818">
    <property type="entry name" value="ZINC FINGER PROTEIN ZIC AND GLI"/>
    <property type="match status" value="1"/>
</dbReference>
<dbReference type="GO" id="GO:0000981">
    <property type="term" value="F:DNA-binding transcription factor activity, RNA polymerase II-specific"/>
    <property type="evidence" value="ECO:0007669"/>
    <property type="project" value="TreeGrafter"/>
</dbReference>
<evidence type="ECO:0000256" key="2">
    <source>
        <dbReference type="ARBA" id="ARBA00022737"/>
    </source>
</evidence>
<dbReference type="AlphaFoldDB" id="A0A8E2DIS4"/>
<keyword evidence="8" id="KW-1185">Reference proteome</keyword>
<evidence type="ECO:0000256" key="4">
    <source>
        <dbReference type="ARBA" id="ARBA00022833"/>
    </source>
</evidence>
<protein>
    <recommendedName>
        <fullName evidence="6">C2H2-type domain-containing protein</fullName>
    </recommendedName>
</protein>
<keyword evidence="2" id="KW-0677">Repeat</keyword>
<dbReference type="InterPro" id="IPR050329">
    <property type="entry name" value="GLI_C2H2-zinc-finger"/>
</dbReference>
<dbReference type="Proteomes" id="UP000250043">
    <property type="component" value="Unassembled WGS sequence"/>
</dbReference>